<gene>
    <name evidence="1" type="ORF">SOCE26_008460</name>
</gene>
<name>A0A2L0EJM1_SORCE</name>
<protein>
    <submittedName>
        <fullName evidence="1">Hydroxyneurosporene synthase</fullName>
    </submittedName>
</protein>
<dbReference type="SUPFAM" id="SSF159245">
    <property type="entry name" value="AttH-like"/>
    <property type="match status" value="1"/>
</dbReference>
<reference evidence="1 2" key="1">
    <citation type="submission" date="2015-09" db="EMBL/GenBank/DDBJ databases">
        <title>Sorangium comparison.</title>
        <authorList>
            <person name="Zaburannyi N."/>
            <person name="Bunk B."/>
            <person name="Overmann J."/>
            <person name="Mueller R."/>
        </authorList>
    </citation>
    <scope>NUCLEOTIDE SEQUENCE [LARGE SCALE GENOMIC DNA]</scope>
    <source>
        <strain evidence="1 2">So ce26</strain>
    </source>
</reference>
<evidence type="ECO:0000313" key="2">
    <source>
        <dbReference type="Proteomes" id="UP000238348"/>
    </source>
</evidence>
<evidence type="ECO:0000313" key="1">
    <source>
        <dbReference type="EMBL" id="AUX39454.1"/>
    </source>
</evidence>
<dbReference type="EMBL" id="CP012673">
    <property type="protein sequence ID" value="AUX39454.1"/>
    <property type="molecule type" value="Genomic_DNA"/>
</dbReference>
<organism evidence="1 2">
    <name type="scientific">Sorangium cellulosum</name>
    <name type="common">Polyangium cellulosum</name>
    <dbReference type="NCBI Taxonomy" id="56"/>
    <lineage>
        <taxon>Bacteria</taxon>
        <taxon>Pseudomonadati</taxon>
        <taxon>Myxococcota</taxon>
        <taxon>Polyangia</taxon>
        <taxon>Polyangiales</taxon>
        <taxon>Polyangiaceae</taxon>
        <taxon>Sorangium</taxon>
    </lineage>
</organism>
<dbReference type="Proteomes" id="UP000238348">
    <property type="component" value="Chromosome"/>
</dbReference>
<dbReference type="RefSeq" id="WP_104977416.1">
    <property type="nucleotide sequence ID" value="NZ_CP012673.1"/>
</dbReference>
<dbReference type="CDD" id="cd21471">
    <property type="entry name" value="CrtC-like"/>
    <property type="match status" value="1"/>
</dbReference>
<accession>A0A2L0EJM1</accession>
<dbReference type="OrthoDB" id="5491608at2"/>
<proteinExistence type="predicted"/>
<dbReference type="AlphaFoldDB" id="A0A2L0EJM1"/>
<sequence length="293" mass="32045">MSDDRRHAITIIAMLGSVFSPYYARARERGPADPLMHCAMNVALYGPRADRWALTERPRGAVFRSPRSLSIGPSLMDWSGDELRVAFDETTAPLPSRLAGTVRLRRPAAAGARGARAELALDGAGRHRWAPIAPVARAEVELTHPAMRFSGSAYLDTNAGDEPLERAFERWTWSRALGADGIALTYDVRRRDGSRLLLARAYDAAGGARELPPLAPRPLGDTTWGIAREIAADPGTAPRLLRTYEDTPFYARSLAAATFGGEPATVVHEALSLGRFASPWVQFLLPFRMRRSA</sequence>